<gene>
    <name evidence="3" type="ORF">MC7420_3231</name>
</gene>
<dbReference type="AlphaFoldDB" id="B4VYU7"/>
<organism evidence="3 4">
    <name type="scientific">Coleofasciculus chthonoplastes PCC 7420</name>
    <dbReference type="NCBI Taxonomy" id="118168"/>
    <lineage>
        <taxon>Bacteria</taxon>
        <taxon>Bacillati</taxon>
        <taxon>Cyanobacteriota</taxon>
        <taxon>Cyanophyceae</taxon>
        <taxon>Coleofasciculales</taxon>
        <taxon>Coleofasciculaceae</taxon>
        <taxon>Coleofasciculus</taxon>
    </lineage>
</organism>
<sequence>MIFACYRISNSASTPRKIRNRNARFLQVIGGFLLAYGILSLLFSPIEGSGSDWLIFFKFAITIIVGMLSFYLGIRQLRRQSTLSQSFSVTPSQFQTWLERWQQINGTVEPLLPPPNQERLPTSINPDITAYSFDRVVVCDSATIAQLLIANNFHFENNCAVLSITGYPQGIFSTVLDMLRRNPELKVYALHNASPHGITLIHNLQTSSNWFADSTVTIYDLGLLPRHVLNSRNLFIQSSPQSAEEAEQLGLVARLDLSGEEFAWLKSGNFVELESFTPQRLLQIVTQGINRSQISTGGRDSVFIDVESESSSSDVYLVASDSFG</sequence>
<keyword evidence="1" id="KW-1133">Transmembrane helix</keyword>
<keyword evidence="1" id="KW-0472">Membrane</keyword>
<feature type="transmembrane region" description="Helical" evidence="1">
    <location>
        <begin position="55"/>
        <end position="74"/>
    </location>
</feature>
<dbReference type="SUPFAM" id="SSF56726">
    <property type="entry name" value="DNA topoisomerase IV, alpha subunit"/>
    <property type="match status" value="1"/>
</dbReference>
<dbReference type="Gene3D" id="3.40.1360.10">
    <property type="match status" value="1"/>
</dbReference>
<dbReference type="STRING" id="118168.MC7420_3231"/>
<reference evidence="3 4" key="1">
    <citation type="submission" date="2008-07" db="EMBL/GenBank/DDBJ databases">
        <authorList>
            <person name="Tandeau de Marsac N."/>
            <person name="Ferriera S."/>
            <person name="Johnson J."/>
            <person name="Kravitz S."/>
            <person name="Beeson K."/>
            <person name="Sutton G."/>
            <person name="Rogers Y.-H."/>
            <person name="Friedman R."/>
            <person name="Frazier M."/>
            <person name="Venter J.C."/>
        </authorList>
    </citation>
    <scope>NUCLEOTIDE SEQUENCE [LARGE SCALE GENOMIC DNA]</scope>
    <source>
        <strain evidence="3 4">PCC 7420</strain>
    </source>
</reference>
<dbReference type="GO" id="GO:0003677">
    <property type="term" value="F:DNA binding"/>
    <property type="evidence" value="ECO:0007669"/>
    <property type="project" value="InterPro"/>
</dbReference>
<dbReference type="eggNOG" id="COG1697">
    <property type="taxonomic scope" value="Bacteria"/>
</dbReference>
<feature type="transmembrane region" description="Helical" evidence="1">
    <location>
        <begin position="25"/>
        <end position="43"/>
    </location>
</feature>
<protein>
    <recommendedName>
        <fullName evidence="2">Topoisomerase 6 subunit A/Spo11 TOPRIM domain-containing protein</fullName>
    </recommendedName>
</protein>
<dbReference type="InterPro" id="IPR034136">
    <property type="entry name" value="TOPRIM_Topo6A/Spo11"/>
</dbReference>
<accession>B4VYU7</accession>
<name>B4VYU7_9CYAN</name>
<dbReference type="OrthoDB" id="427126at2"/>
<evidence type="ECO:0000313" key="3">
    <source>
        <dbReference type="EMBL" id="EDX72785.1"/>
    </source>
</evidence>
<dbReference type="InterPro" id="IPR036078">
    <property type="entry name" value="Spo11/TopoVI_A_sf"/>
</dbReference>
<dbReference type="HOGENOM" id="CLU_053091_0_0_3"/>
<feature type="domain" description="Topoisomerase 6 subunit A/Spo11 TOPRIM" evidence="2">
    <location>
        <begin position="136"/>
        <end position="209"/>
    </location>
</feature>
<evidence type="ECO:0000256" key="1">
    <source>
        <dbReference type="SAM" id="Phobius"/>
    </source>
</evidence>
<proteinExistence type="predicted"/>
<dbReference type="Pfam" id="PF21180">
    <property type="entry name" value="TOP6A-Spo11_Toprim"/>
    <property type="match status" value="1"/>
</dbReference>
<keyword evidence="4" id="KW-1185">Reference proteome</keyword>
<dbReference type="Proteomes" id="UP000003835">
    <property type="component" value="Unassembled WGS sequence"/>
</dbReference>
<evidence type="ECO:0000259" key="2">
    <source>
        <dbReference type="Pfam" id="PF21180"/>
    </source>
</evidence>
<dbReference type="GO" id="GO:0005694">
    <property type="term" value="C:chromosome"/>
    <property type="evidence" value="ECO:0007669"/>
    <property type="project" value="InterPro"/>
</dbReference>
<keyword evidence="1" id="KW-0812">Transmembrane</keyword>
<dbReference type="EMBL" id="DS989861">
    <property type="protein sequence ID" value="EDX72785.1"/>
    <property type="molecule type" value="Genomic_DNA"/>
</dbReference>
<evidence type="ECO:0000313" key="4">
    <source>
        <dbReference type="Proteomes" id="UP000003835"/>
    </source>
</evidence>